<dbReference type="CDD" id="cd00887">
    <property type="entry name" value="MoeA"/>
    <property type="match status" value="1"/>
</dbReference>
<dbReference type="Pfam" id="PF03453">
    <property type="entry name" value="MoeA_N"/>
    <property type="match status" value="1"/>
</dbReference>
<dbReference type="FunFam" id="3.40.980.10:FF:000004">
    <property type="entry name" value="Molybdopterin molybdenumtransferase"/>
    <property type="match status" value="1"/>
</dbReference>
<comment type="function">
    <text evidence="2 13">Catalyzes the insertion of molybdate into adenylated molybdopterin with the concomitant release of AMP.</text>
</comment>
<keyword evidence="10 13" id="KW-0460">Magnesium</keyword>
<evidence type="ECO:0000256" key="8">
    <source>
        <dbReference type="ARBA" id="ARBA00022679"/>
    </source>
</evidence>
<dbReference type="FunFam" id="2.170.190.11:FF:000001">
    <property type="entry name" value="Molybdopterin molybdenumtransferase"/>
    <property type="match status" value="1"/>
</dbReference>
<dbReference type="AlphaFoldDB" id="A0AB94IE95"/>
<dbReference type="FunFam" id="2.40.340.10:FF:000003">
    <property type="entry name" value="Molybdopterin molybdenumtransferase"/>
    <property type="match status" value="1"/>
</dbReference>
<evidence type="ECO:0000313" key="16">
    <source>
        <dbReference type="Proteomes" id="UP000506160"/>
    </source>
</evidence>
<keyword evidence="9 13" id="KW-0479">Metal-binding</keyword>
<evidence type="ECO:0000256" key="6">
    <source>
        <dbReference type="ARBA" id="ARBA00021108"/>
    </source>
</evidence>
<dbReference type="GO" id="GO:0005829">
    <property type="term" value="C:cytosol"/>
    <property type="evidence" value="ECO:0007669"/>
    <property type="project" value="TreeGrafter"/>
</dbReference>
<evidence type="ECO:0000256" key="9">
    <source>
        <dbReference type="ARBA" id="ARBA00022723"/>
    </source>
</evidence>
<keyword evidence="11 13" id="KW-0501">Molybdenum cofactor biosynthesis</keyword>
<dbReference type="SUPFAM" id="SSF53218">
    <property type="entry name" value="Molybdenum cofactor biosynthesis proteins"/>
    <property type="match status" value="1"/>
</dbReference>
<evidence type="ECO:0000256" key="4">
    <source>
        <dbReference type="ARBA" id="ARBA00010763"/>
    </source>
</evidence>
<dbReference type="SMART" id="SM00852">
    <property type="entry name" value="MoCF_biosynth"/>
    <property type="match status" value="1"/>
</dbReference>
<evidence type="ECO:0000259" key="14">
    <source>
        <dbReference type="SMART" id="SM00852"/>
    </source>
</evidence>
<dbReference type="InterPro" id="IPR036425">
    <property type="entry name" value="MoaB/Mog-like_dom_sf"/>
</dbReference>
<dbReference type="Gene3D" id="2.40.340.10">
    <property type="entry name" value="MoeA, C-terminal, domain IV"/>
    <property type="match status" value="1"/>
</dbReference>
<dbReference type="NCBIfam" id="TIGR00177">
    <property type="entry name" value="molyb_syn"/>
    <property type="match status" value="1"/>
</dbReference>
<reference evidence="15 16" key="1">
    <citation type="journal article" date="2014" name="Appl. Environ. Microbiol.">
        <title>Genomic features of a bumble bee symbiont reflect its host environment.</title>
        <authorList>
            <person name="Martinson V.G."/>
            <person name="Magoc T."/>
            <person name="Koch H."/>
            <person name="Salzberg S.L."/>
            <person name="Moran N.A."/>
        </authorList>
    </citation>
    <scope>NUCLEOTIDE SEQUENCE [LARGE SCALE GENOMIC DNA]</scope>
    <source>
        <strain evidence="15 16">Bimp</strain>
    </source>
</reference>
<dbReference type="NCBIfam" id="NF045515">
    <property type="entry name" value="Glp_gephyrin"/>
    <property type="match status" value="1"/>
</dbReference>
<evidence type="ECO:0000256" key="13">
    <source>
        <dbReference type="RuleBase" id="RU365090"/>
    </source>
</evidence>
<dbReference type="GO" id="GO:0061599">
    <property type="term" value="F:molybdopterin molybdotransferase activity"/>
    <property type="evidence" value="ECO:0007669"/>
    <property type="project" value="UniProtKB-UniRule"/>
</dbReference>
<dbReference type="InterPro" id="IPR036688">
    <property type="entry name" value="MoeA_C_domain_IV_sf"/>
</dbReference>
<dbReference type="NCBIfam" id="NF007960">
    <property type="entry name" value="PRK10680.1"/>
    <property type="match status" value="1"/>
</dbReference>
<sequence>MTTSDPLLTFSQAKARLLDQVPKKLATSIIGISDALHKITAKDIISPMDVPSFNNSAMDGYAVRLSEIKTQQPLSVAGTIYAGQQTLPYWPKNSCLRIMTGAPVPDEADAVVMQEQTQQNSNRITFLQPIKPQQNIRYIGEDIKKGEIVVNSGQKLTIPHIARLAALGISEIEVYHPLKVALFSTGDELREIGDSLSAGKIFDINRLTLKLMLQQLGCQVIDLGIVADDPSQIEQTFTDAMQADMIITTGGVSVGEADFTKQVLEKIGKVQFWKIAMKPGKPFTYGRLNNAIYCGLPGNPISAMVTFYQLVQPLILLLSGLTDIQSTFPQFQVKTLSAINKKPGRVDFQRGNLIADKHGELNVTVATHQGSHITQSLNHTNCFVVLEQERGKVAAGEYVTVELFNPLLS</sequence>
<dbReference type="InterPro" id="IPR005111">
    <property type="entry name" value="MoeA_C_domain_IV"/>
</dbReference>
<evidence type="ECO:0000256" key="2">
    <source>
        <dbReference type="ARBA" id="ARBA00002901"/>
    </source>
</evidence>
<evidence type="ECO:0000256" key="3">
    <source>
        <dbReference type="ARBA" id="ARBA00005046"/>
    </source>
</evidence>
<dbReference type="EC" id="2.10.1.1" evidence="5 13"/>
<dbReference type="InterPro" id="IPR036135">
    <property type="entry name" value="MoeA_linker/N_sf"/>
</dbReference>
<dbReference type="Proteomes" id="UP000506160">
    <property type="component" value="Unassembled WGS sequence"/>
</dbReference>
<dbReference type="InterPro" id="IPR005110">
    <property type="entry name" value="MoeA_linker/N"/>
</dbReference>
<comment type="cofactor">
    <cofactor evidence="1 13">
        <name>Mg(2+)</name>
        <dbReference type="ChEBI" id="CHEBI:18420"/>
    </cofactor>
</comment>
<evidence type="ECO:0000256" key="12">
    <source>
        <dbReference type="ARBA" id="ARBA00047317"/>
    </source>
</evidence>
<evidence type="ECO:0000256" key="10">
    <source>
        <dbReference type="ARBA" id="ARBA00022842"/>
    </source>
</evidence>
<dbReference type="InterPro" id="IPR001453">
    <property type="entry name" value="MoaB/Mog_dom"/>
</dbReference>
<dbReference type="InterPro" id="IPR038987">
    <property type="entry name" value="MoeA-like"/>
</dbReference>
<accession>A0AB94IE95</accession>
<dbReference type="GO" id="GO:0006777">
    <property type="term" value="P:Mo-molybdopterin cofactor biosynthetic process"/>
    <property type="evidence" value="ECO:0007669"/>
    <property type="project" value="UniProtKB-UniRule"/>
</dbReference>
<organism evidence="15 16">
    <name type="scientific">Candidatus Schmidhempelia bombi str. Bimp</name>
    <dbReference type="NCBI Taxonomy" id="1387197"/>
    <lineage>
        <taxon>Bacteria</taxon>
        <taxon>Pseudomonadati</taxon>
        <taxon>Pseudomonadota</taxon>
        <taxon>Gammaproteobacteria</taxon>
        <taxon>Orbales</taxon>
        <taxon>Orbaceae</taxon>
        <taxon>Candidatus Schmidhempelia</taxon>
    </lineage>
</organism>
<comment type="catalytic activity">
    <reaction evidence="12">
        <text>adenylyl-molybdopterin + molybdate = Mo-molybdopterin + AMP + H(+)</text>
        <dbReference type="Rhea" id="RHEA:35047"/>
        <dbReference type="ChEBI" id="CHEBI:15378"/>
        <dbReference type="ChEBI" id="CHEBI:36264"/>
        <dbReference type="ChEBI" id="CHEBI:62727"/>
        <dbReference type="ChEBI" id="CHEBI:71302"/>
        <dbReference type="ChEBI" id="CHEBI:456215"/>
        <dbReference type="EC" id="2.10.1.1"/>
    </reaction>
</comment>
<feature type="domain" description="MoaB/Mog" evidence="14">
    <location>
        <begin position="181"/>
        <end position="317"/>
    </location>
</feature>
<dbReference type="GO" id="GO:0046872">
    <property type="term" value="F:metal ion binding"/>
    <property type="evidence" value="ECO:0007669"/>
    <property type="project" value="UniProtKB-UniRule"/>
</dbReference>
<keyword evidence="16" id="KW-1185">Reference proteome</keyword>
<dbReference type="Pfam" id="PF03454">
    <property type="entry name" value="MoeA_C"/>
    <property type="match status" value="1"/>
</dbReference>
<evidence type="ECO:0000313" key="15">
    <source>
        <dbReference type="EMBL" id="TEA27787.1"/>
    </source>
</evidence>
<evidence type="ECO:0000256" key="5">
    <source>
        <dbReference type="ARBA" id="ARBA00013269"/>
    </source>
</evidence>
<dbReference type="SUPFAM" id="SSF63882">
    <property type="entry name" value="MoeA N-terminal region -like"/>
    <property type="match status" value="1"/>
</dbReference>
<gene>
    <name evidence="15" type="primary">moeA</name>
    <name evidence="15" type="ORF">O970_02035</name>
</gene>
<evidence type="ECO:0000256" key="1">
    <source>
        <dbReference type="ARBA" id="ARBA00001946"/>
    </source>
</evidence>
<dbReference type="Pfam" id="PF00994">
    <property type="entry name" value="MoCF_biosynth"/>
    <property type="match status" value="1"/>
</dbReference>
<dbReference type="PANTHER" id="PTHR10192:SF5">
    <property type="entry name" value="GEPHYRIN"/>
    <property type="match status" value="1"/>
</dbReference>
<proteinExistence type="inferred from homology"/>
<comment type="pathway">
    <text evidence="3 13">Cofactor biosynthesis; molybdopterin biosynthesis.</text>
</comment>
<keyword evidence="7 13" id="KW-0500">Molybdenum</keyword>
<dbReference type="Gene3D" id="2.170.190.11">
    <property type="entry name" value="Molybdopterin biosynthesis moea protein, domain 3"/>
    <property type="match status" value="1"/>
</dbReference>
<comment type="caution">
    <text evidence="15">The sequence shown here is derived from an EMBL/GenBank/DDBJ whole genome shotgun (WGS) entry which is preliminary data.</text>
</comment>
<dbReference type="EMBL" id="AWGA01000018">
    <property type="protein sequence ID" value="TEA27787.1"/>
    <property type="molecule type" value="Genomic_DNA"/>
</dbReference>
<dbReference type="PANTHER" id="PTHR10192">
    <property type="entry name" value="MOLYBDOPTERIN BIOSYNTHESIS PROTEIN"/>
    <property type="match status" value="1"/>
</dbReference>
<dbReference type="Gene3D" id="3.40.980.10">
    <property type="entry name" value="MoaB/Mog-like domain"/>
    <property type="match status" value="1"/>
</dbReference>
<name>A0AB94IE95_9GAMM</name>
<evidence type="ECO:0000256" key="7">
    <source>
        <dbReference type="ARBA" id="ARBA00022505"/>
    </source>
</evidence>
<dbReference type="SUPFAM" id="SSF63867">
    <property type="entry name" value="MoeA C-terminal domain-like"/>
    <property type="match status" value="1"/>
</dbReference>
<evidence type="ECO:0000256" key="11">
    <source>
        <dbReference type="ARBA" id="ARBA00023150"/>
    </source>
</evidence>
<comment type="similarity">
    <text evidence="4 13">Belongs to the MoeA family.</text>
</comment>
<protein>
    <recommendedName>
        <fullName evidence="6 13">Molybdopterin molybdenumtransferase</fullName>
        <ecNumber evidence="5 13">2.10.1.1</ecNumber>
    </recommendedName>
</protein>
<dbReference type="Gene3D" id="3.90.105.10">
    <property type="entry name" value="Molybdopterin biosynthesis moea protein, domain 2"/>
    <property type="match status" value="1"/>
</dbReference>
<keyword evidence="8 13" id="KW-0808">Transferase</keyword>
<dbReference type="RefSeq" id="WP_024495523.1">
    <property type="nucleotide sequence ID" value="NZ_AWGA01000018.1"/>
</dbReference>